<dbReference type="AlphaFoldDB" id="A0AA39W0I9"/>
<accession>A0AA39W0I9</accession>
<keyword evidence="3" id="KW-1185">Reference proteome</keyword>
<proteinExistence type="predicted"/>
<reference evidence="2" key="1">
    <citation type="journal article" date="2022" name="Plant J.">
        <title>Strategies of tolerance reflected in two North American maple genomes.</title>
        <authorList>
            <person name="McEvoy S.L."/>
            <person name="Sezen U.U."/>
            <person name="Trouern-Trend A."/>
            <person name="McMahon S.M."/>
            <person name="Schaberg P.G."/>
            <person name="Yang J."/>
            <person name="Wegrzyn J.L."/>
            <person name="Swenson N.G."/>
        </authorList>
    </citation>
    <scope>NUCLEOTIDE SEQUENCE</scope>
    <source>
        <strain evidence="2">NS2018</strain>
    </source>
</reference>
<dbReference type="Proteomes" id="UP001168877">
    <property type="component" value="Unassembled WGS sequence"/>
</dbReference>
<dbReference type="Pfam" id="PF05553">
    <property type="entry name" value="DUF761"/>
    <property type="match status" value="1"/>
</dbReference>
<reference evidence="2" key="2">
    <citation type="submission" date="2023-06" db="EMBL/GenBank/DDBJ databases">
        <authorList>
            <person name="Swenson N.G."/>
            <person name="Wegrzyn J.L."/>
            <person name="Mcevoy S.L."/>
        </authorList>
    </citation>
    <scope>NUCLEOTIDE SEQUENCE</scope>
    <source>
        <strain evidence="2">NS2018</strain>
        <tissue evidence="2">Leaf</tissue>
    </source>
</reference>
<name>A0AA39W0I9_ACESA</name>
<evidence type="ECO:0000256" key="1">
    <source>
        <dbReference type="SAM" id="MobiDB-lite"/>
    </source>
</evidence>
<evidence type="ECO:0000313" key="2">
    <source>
        <dbReference type="EMBL" id="KAK0598153.1"/>
    </source>
</evidence>
<feature type="compositionally biased region" description="Polar residues" evidence="1">
    <location>
        <begin position="1"/>
        <end position="15"/>
    </location>
</feature>
<protein>
    <submittedName>
        <fullName evidence="2">Uncharacterized protein</fullName>
    </submittedName>
</protein>
<dbReference type="InterPro" id="IPR008480">
    <property type="entry name" value="DUF761_pln"/>
</dbReference>
<evidence type="ECO:0000313" key="3">
    <source>
        <dbReference type="Proteomes" id="UP001168877"/>
    </source>
</evidence>
<feature type="region of interest" description="Disordered" evidence="1">
    <location>
        <begin position="1"/>
        <end position="22"/>
    </location>
</feature>
<comment type="caution">
    <text evidence="2">The sequence shown here is derived from an EMBL/GenBank/DDBJ whole genome shotgun (WGS) entry which is preliminary data.</text>
</comment>
<gene>
    <name evidence="2" type="ORF">LWI29_032118</name>
</gene>
<sequence>MKKSSVTPPFNSSTISEEKAENTCFRGRNDNIRVARSQLTENKSPEVALNINNKLESQPSMDINESANAFIKKFRQQLLIQRLESIENYDRCWLEVSN</sequence>
<organism evidence="2 3">
    <name type="scientific">Acer saccharum</name>
    <name type="common">Sugar maple</name>
    <dbReference type="NCBI Taxonomy" id="4024"/>
    <lineage>
        <taxon>Eukaryota</taxon>
        <taxon>Viridiplantae</taxon>
        <taxon>Streptophyta</taxon>
        <taxon>Embryophyta</taxon>
        <taxon>Tracheophyta</taxon>
        <taxon>Spermatophyta</taxon>
        <taxon>Magnoliopsida</taxon>
        <taxon>eudicotyledons</taxon>
        <taxon>Gunneridae</taxon>
        <taxon>Pentapetalae</taxon>
        <taxon>rosids</taxon>
        <taxon>malvids</taxon>
        <taxon>Sapindales</taxon>
        <taxon>Sapindaceae</taxon>
        <taxon>Hippocastanoideae</taxon>
        <taxon>Acereae</taxon>
        <taxon>Acer</taxon>
    </lineage>
</organism>
<dbReference type="EMBL" id="JAUESC010000004">
    <property type="protein sequence ID" value="KAK0598153.1"/>
    <property type="molecule type" value="Genomic_DNA"/>
</dbReference>